<keyword evidence="4 7" id="KW-0812">Transmembrane</keyword>
<evidence type="ECO:0000256" key="7">
    <source>
        <dbReference type="SAM" id="Phobius"/>
    </source>
</evidence>
<feature type="transmembrane region" description="Helical" evidence="7">
    <location>
        <begin position="207"/>
        <end position="227"/>
    </location>
</feature>
<dbReference type="InterPro" id="IPR020846">
    <property type="entry name" value="MFS_dom"/>
</dbReference>
<protein>
    <submittedName>
        <fullName evidence="9">MFS transporter</fullName>
    </submittedName>
</protein>
<feature type="domain" description="Major facilitator superfamily (MFS) profile" evidence="8">
    <location>
        <begin position="7"/>
        <end position="391"/>
    </location>
</feature>
<evidence type="ECO:0000313" key="10">
    <source>
        <dbReference type="Proteomes" id="UP001153404"/>
    </source>
</evidence>
<feature type="transmembrane region" description="Helical" evidence="7">
    <location>
        <begin position="280"/>
        <end position="302"/>
    </location>
</feature>
<evidence type="ECO:0000256" key="6">
    <source>
        <dbReference type="ARBA" id="ARBA00023136"/>
    </source>
</evidence>
<feature type="transmembrane region" description="Helical" evidence="7">
    <location>
        <begin position="166"/>
        <end position="186"/>
    </location>
</feature>
<dbReference type="Pfam" id="PF07690">
    <property type="entry name" value="MFS_1"/>
    <property type="match status" value="1"/>
</dbReference>
<keyword evidence="10" id="KW-1185">Reference proteome</keyword>
<keyword evidence="3" id="KW-1003">Cell membrane</keyword>
<organism evidence="9 10">
    <name type="scientific">Cohnella rhizosphaerae</name>
    <dbReference type="NCBI Taxonomy" id="1457232"/>
    <lineage>
        <taxon>Bacteria</taxon>
        <taxon>Bacillati</taxon>
        <taxon>Bacillota</taxon>
        <taxon>Bacilli</taxon>
        <taxon>Bacillales</taxon>
        <taxon>Paenibacillaceae</taxon>
        <taxon>Cohnella</taxon>
    </lineage>
</organism>
<dbReference type="GO" id="GO:0005886">
    <property type="term" value="C:plasma membrane"/>
    <property type="evidence" value="ECO:0007669"/>
    <property type="project" value="UniProtKB-SubCell"/>
</dbReference>
<dbReference type="InterPro" id="IPR036259">
    <property type="entry name" value="MFS_trans_sf"/>
</dbReference>
<gene>
    <name evidence="9" type="ORF">OMP40_32245</name>
</gene>
<proteinExistence type="predicted"/>
<dbReference type="PROSITE" id="PS50850">
    <property type="entry name" value="MFS"/>
    <property type="match status" value="1"/>
</dbReference>
<comment type="subcellular location">
    <subcellularLocation>
        <location evidence="1">Cell membrane</location>
        <topology evidence="1">Multi-pass membrane protein</topology>
    </subcellularLocation>
</comment>
<comment type="caution">
    <text evidence="9">The sequence shown here is derived from an EMBL/GenBank/DDBJ whole genome shotgun (WGS) entry which is preliminary data.</text>
</comment>
<dbReference type="Gene3D" id="1.20.1250.20">
    <property type="entry name" value="MFS general substrate transporter like domains"/>
    <property type="match status" value="2"/>
</dbReference>
<feature type="transmembrane region" description="Helical" evidence="7">
    <location>
        <begin position="350"/>
        <end position="383"/>
    </location>
</feature>
<dbReference type="InterPro" id="IPR011701">
    <property type="entry name" value="MFS"/>
</dbReference>
<sequence>MPDWKRNMYLLWCGLFINGMAATLSTPFYPLFLRQDLGVAQHVETWAGAAISISFLVSGLCAPFWGSLSDRFGSKPMLIRSGIGLGLAYFANIFVFDLISFLAVRVFQGVMAGFYPASMTLVGTNTPEKHVGYALGVMSTSTAAGSIIGPLAGGLISTWIGLRGCFILSGALMILSALVVMGVREANRRRDTVRTTIRQDLRQAAKAPMLLRIYGIIVVVTVSTYMLEPLLSLYVVELGADESDAMLSSGIAFSAVGLATVLTGAFWGRMGGRWGLGKTLIVGLVGGGIGSLLQLLVPGVAAFTGLRFGYGLFYAAVFPSLNALIVRFADSDFRGRAVSLSQSANMLGFVLGPLLGGIIGSAFGISLVFALTGGVLLGAAWFIKASGFDRAAVARTGRSAGEPANAANPT</sequence>
<keyword evidence="5 7" id="KW-1133">Transmembrane helix</keyword>
<evidence type="ECO:0000313" key="9">
    <source>
        <dbReference type="EMBL" id="MDG0813437.1"/>
    </source>
</evidence>
<dbReference type="PANTHER" id="PTHR43414">
    <property type="entry name" value="MULTIDRUG RESISTANCE PROTEIN MDTG"/>
    <property type="match status" value="1"/>
</dbReference>
<evidence type="ECO:0000256" key="2">
    <source>
        <dbReference type="ARBA" id="ARBA00022448"/>
    </source>
</evidence>
<name>A0A9X4KYV1_9BACL</name>
<dbReference type="PRINTS" id="PR01035">
    <property type="entry name" value="TCRTETA"/>
</dbReference>
<feature type="transmembrane region" description="Helical" evidence="7">
    <location>
        <begin position="247"/>
        <end position="268"/>
    </location>
</feature>
<evidence type="ECO:0000256" key="5">
    <source>
        <dbReference type="ARBA" id="ARBA00022989"/>
    </source>
</evidence>
<evidence type="ECO:0000256" key="1">
    <source>
        <dbReference type="ARBA" id="ARBA00004651"/>
    </source>
</evidence>
<feature type="transmembrane region" description="Helical" evidence="7">
    <location>
        <begin position="77"/>
        <end position="96"/>
    </location>
</feature>
<dbReference type="RefSeq" id="WP_277537376.1">
    <property type="nucleotide sequence ID" value="NZ_JAPDIA010000008.1"/>
</dbReference>
<dbReference type="InterPro" id="IPR001958">
    <property type="entry name" value="Tet-R_TetA/multi-R_MdtG-like"/>
</dbReference>
<feature type="transmembrane region" description="Helical" evidence="7">
    <location>
        <begin position="45"/>
        <end position="65"/>
    </location>
</feature>
<keyword evidence="6 7" id="KW-0472">Membrane</keyword>
<evidence type="ECO:0000256" key="3">
    <source>
        <dbReference type="ARBA" id="ARBA00022475"/>
    </source>
</evidence>
<dbReference type="Proteomes" id="UP001153404">
    <property type="component" value="Unassembled WGS sequence"/>
</dbReference>
<dbReference type="PANTHER" id="PTHR43414:SF6">
    <property type="entry name" value="MULTIDRUG RESISTANCE PROTEIN MDTG"/>
    <property type="match status" value="1"/>
</dbReference>
<feature type="transmembrane region" description="Helical" evidence="7">
    <location>
        <begin position="308"/>
        <end position="329"/>
    </location>
</feature>
<evidence type="ECO:0000256" key="4">
    <source>
        <dbReference type="ARBA" id="ARBA00022692"/>
    </source>
</evidence>
<evidence type="ECO:0000259" key="8">
    <source>
        <dbReference type="PROSITE" id="PS50850"/>
    </source>
</evidence>
<dbReference type="GO" id="GO:0022857">
    <property type="term" value="F:transmembrane transporter activity"/>
    <property type="evidence" value="ECO:0007669"/>
    <property type="project" value="InterPro"/>
</dbReference>
<keyword evidence="2" id="KW-0813">Transport</keyword>
<dbReference type="EMBL" id="JAPDIA010000008">
    <property type="protein sequence ID" value="MDG0813437.1"/>
    <property type="molecule type" value="Genomic_DNA"/>
</dbReference>
<accession>A0A9X4KYV1</accession>
<reference evidence="9" key="1">
    <citation type="submission" date="2022-10" db="EMBL/GenBank/DDBJ databases">
        <title>Comparative genomic analysis of Cohnella hashimotonis sp. nov., isolated from the International Space Station.</title>
        <authorList>
            <person name="Simpson A."/>
            <person name="Venkateswaran K."/>
        </authorList>
    </citation>
    <scope>NUCLEOTIDE SEQUENCE</scope>
    <source>
        <strain evidence="9">DSM 28161</strain>
    </source>
</reference>
<dbReference type="AlphaFoldDB" id="A0A9X4KYV1"/>
<dbReference type="SUPFAM" id="SSF103473">
    <property type="entry name" value="MFS general substrate transporter"/>
    <property type="match status" value="1"/>
</dbReference>